<dbReference type="AlphaFoldDB" id="A0A1Q9BWL7"/>
<evidence type="ECO:0000313" key="3">
    <source>
        <dbReference type="Proteomes" id="UP000186817"/>
    </source>
</evidence>
<comment type="caution">
    <text evidence="2">The sequence shown here is derived from an EMBL/GenBank/DDBJ whole genome shotgun (WGS) entry which is preliminary data.</text>
</comment>
<evidence type="ECO:0000256" key="1">
    <source>
        <dbReference type="SAM" id="MobiDB-lite"/>
    </source>
</evidence>
<protein>
    <submittedName>
        <fullName evidence="2">Uncharacterized protein</fullName>
    </submittedName>
</protein>
<reference evidence="2 3" key="1">
    <citation type="submission" date="2016-02" db="EMBL/GenBank/DDBJ databases">
        <title>Genome analysis of coral dinoflagellate symbionts highlights evolutionary adaptations to a symbiotic lifestyle.</title>
        <authorList>
            <person name="Aranda M."/>
            <person name="Li Y."/>
            <person name="Liew Y.J."/>
            <person name="Baumgarten S."/>
            <person name="Simakov O."/>
            <person name="Wilson M."/>
            <person name="Piel J."/>
            <person name="Ashoor H."/>
            <person name="Bougouffa S."/>
            <person name="Bajic V.B."/>
            <person name="Ryu T."/>
            <person name="Ravasi T."/>
            <person name="Bayer T."/>
            <person name="Micklem G."/>
            <person name="Kim H."/>
            <person name="Bhak J."/>
            <person name="Lajeunesse T.C."/>
            <person name="Voolstra C.R."/>
        </authorList>
    </citation>
    <scope>NUCLEOTIDE SEQUENCE [LARGE SCALE GENOMIC DNA]</scope>
    <source>
        <strain evidence="2 3">CCMP2467</strain>
    </source>
</reference>
<dbReference type="Proteomes" id="UP000186817">
    <property type="component" value="Unassembled WGS sequence"/>
</dbReference>
<proteinExistence type="predicted"/>
<name>A0A1Q9BWL7_SYMMI</name>
<organism evidence="2 3">
    <name type="scientific">Symbiodinium microadriaticum</name>
    <name type="common">Dinoflagellate</name>
    <name type="synonym">Zooxanthella microadriatica</name>
    <dbReference type="NCBI Taxonomy" id="2951"/>
    <lineage>
        <taxon>Eukaryota</taxon>
        <taxon>Sar</taxon>
        <taxon>Alveolata</taxon>
        <taxon>Dinophyceae</taxon>
        <taxon>Suessiales</taxon>
        <taxon>Symbiodiniaceae</taxon>
        <taxon>Symbiodinium</taxon>
    </lineage>
</organism>
<sequence length="360" mass="40084">MTRIPREERDDFTEASIDLADFAREVGIIGSRPFDAINGSLRISRGFATRHPVRDRLACGHLISRQATARNGRSCFFIRHPATSIHRPSAIRASKSDFGLNHQAPSQASDNFLTVENFANEFSIIRKFPSRRLLVGQHIDLTRPAALERARSSVYWDDRHCTKRKGNSSCPIIQPREPHARLVRTVGFPKAQVRLPGEDTTATATCFQDIVELLGNDPALDGLRLKAEADLAEHKARWDAEDRRLGYSLIKRTELSTAKRAQDLFDTLMTTPATTLAGIVGKLNALLDEGATSEGCEEFPWPQLRAALDDLIRITKVLQPGMLVPGHNRTEPQQKRKPSACNSRSREQATGRSVPDLAEP</sequence>
<feature type="region of interest" description="Disordered" evidence="1">
    <location>
        <begin position="322"/>
        <end position="360"/>
    </location>
</feature>
<evidence type="ECO:0000313" key="2">
    <source>
        <dbReference type="EMBL" id="OLP74980.1"/>
    </source>
</evidence>
<accession>A0A1Q9BWL7</accession>
<gene>
    <name evidence="2" type="ORF">AK812_SmicGene45313</name>
</gene>
<dbReference type="EMBL" id="LSRX01002945">
    <property type="protein sequence ID" value="OLP74980.1"/>
    <property type="molecule type" value="Genomic_DNA"/>
</dbReference>
<keyword evidence="3" id="KW-1185">Reference proteome</keyword>